<name>A0A3N0GMT8_9ACTN</name>
<dbReference type="InterPro" id="IPR036097">
    <property type="entry name" value="HisK_dim/P_sf"/>
</dbReference>
<comment type="subcellular location">
    <subcellularLocation>
        <location evidence="3">Cell membrane</location>
    </subcellularLocation>
</comment>
<accession>A0A3N0GMT8</accession>
<comment type="catalytic activity">
    <reaction evidence="1">
        <text>ATP + protein L-histidine = ADP + protein N-phospho-L-histidine.</text>
        <dbReference type="EC" id="2.7.13.3"/>
    </reaction>
</comment>
<evidence type="ECO:0000256" key="10">
    <source>
        <dbReference type="SAM" id="Phobius"/>
    </source>
</evidence>
<dbReference type="NCBIfam" id="TIGR00229">
    <property type="entry name" value="sensory_box"/>
    <property type="match status" value="1"/>
</dbReference>
<dbReference type="Pfam" id="PF02518">
    <property type="entry name" value="HATPase_c"/>
    <property type="match status" value="1"/>
</dbReference>
<dbReference type="OrthoDB" id="3272969at2"/>
<dbReference type="PROSITE" id="PS50112">
    <property type="entry name" value="PAS"/>
    <property type="match status" value="1"/>
</dbReference>
<comment type="caution">
    <text evidence="15">The sequence shown here is derived from an EMBL/GenBank/DDBJ whole genome shotgun (WGS) entry which is preliminary data.</text>
</comment>
<dbReference type="SUPFAM" id="SSF47384">
    <property type="entry name" value="Homodimeric domain of signal transducing histidine kinase"/>
    <property type="match status" value="1"/>
</dbReference>
<dbReference type="CDD" id="cd00082">
    <property type="entry name" value="HisKA"/>
    <property type="match status" value="1"/>
</dbReference>
<dbReference type="GO" id="GO:0005509">
    <property type="term" value="F:calcium ion binding"/>
    <property type="evidence" value="ECO:0007669"/>
    <property type="project" value="UniProtKB-ARBA"/>
</dbReference>
<evidence type="ECO:0000256" key="5">
    <source>
        <dbReference type="ARBA" id="ARBA00022553"/>
    </source>
</evidence>
<dbReference type="RefSeq" id="WP_123223118.1">
    <property type="nucleotide sequence ID" value="NZ_RJSF01000040.1"/>
</dbReference>
<dbReference type="SUPFAM" id="SSF55874">
    <property type="entry name" value="ATPase domain of HSP90 chaperone/DNA topoisomerase II/histidine kinase"/>
    <property type="match status" value="1"/>
</dbReference>
<dbReference type="GO" id="GO:0000155">
    <property type="term" value="F:phosphorelay sensor kinase activity"/>
    <property type="evidence" value="ECO:0007669"/>
    <property type="project" value="InterPro"/>
</dbReference>
<evidence type="ECO:0000313" key="16">
    <source>
        <dbReference type="Proteomes" id="UP000279994"/>
    </source>
</evidence>
<evidence type="ECO:0000256" key="4">
    <source>
        <dbReference type="ARBA" id="ARBA00012438"/>
    </source>
</evidence>
<dbReference type="InterPro" id="IPR004358">
    <property type="entry name" value="Sig_transdc_His_kin-like_C"/>
</dbReference>
<evidence type="ECO:0000256" key="11">
    <source>
        <dbReference type="SAM" id="SignalP"/>
    </source>
</evidence>
<feature type="signal peptide" evidence="11">
    <location>
        <begin position="1"/>
        <end position="27"/>
    </location>
</feature>
<dbReference type="GO" id="GO:0005886">
    <property type="term" value="C:plasma membrane"/>
    <property type="evidence" value="ECO:0007669"/>
    <property type="project" value="UniProtKB-SubCell"/>
</dbReference>
<dbReference type="InterPro" id="IPR003594">
    <property type="entry name" value="HATPase_dom"/>
</dbReference>
<dbReference type="PANTHER" id="PTHR43711:SF1">
    <property type="entry name" value="HISTIDINE KINASE 1"/>
    <property type="match status" value="1"/>
</dbReference>
<dbReference type="InterPro" id="IPR035965">
    <property type="entry name" value="PAS-like_dom_sf"/>
</dbReference>
<evidence type="ECO:0000256" key="7">
    <source>
        <dbReference type="ARBA" id="ARBA00022777"/>
    </source>
</evidence>
<evidence type="ECO:0000256" key="8">
    <source>
        <dbReference type="ARBA" id="ARBA00023012"/>
    </source>
</evidence>
<evidence type="ECO:0000256" key="2">
    <source>
        <dbReference type="ARBA" id="ARBA00001968"/>
    </source>
</evidence>
<keyword evidence="5" id="KW-0597">Phosphoprotein</keyword>
<dbReference type="Pfam" id="PF13426">
    <property type="entry name" value="PAS_9"/>
    <property type="match status" value="1"/>
</dbReference>
<sequence>MNRKAVLRLGGTLLLVLLFGTTSTATAPDSVHFGGMWPAGLASGALLITPRMLAPYVAGLIAVLASISFAVGGYPVDVALGYGVGAAVESVLVQQVLTAGWTRRAHLRSNSDFGRFVLACSAGAAAGAVVFTVVSEITSFGTPWKVGLATLLTHAAAQVVLLGLFKERSHHAGEYAGFERWAAWLNTVVITTIAFVPTGMPSIAFLVVPGLGWIALRAPMREAMFQLVVVAVISSTLTSAGHGPFADPILNRNLDPEFRLLPLQAFLIACAMMTIPFSMAVGAQRQSRTEVLVERARSERLVQSARGIAIIGTDVLGRIDLFSPGAELILGYRPEEVFGHSTRLFHTQAEIARQAAELGCPPTYLEVVRATVSLPPGSARDWEFIRKDGSARWLSTILSPITDENGALTGYVATADDITDRLETQSALEAALMSEREAVERLMEIDQVKDRFVSSVSHELRTPITNIVGYLELLMDGVYGAPNQEQTRAMSRIDLNSRRLLTLIDDLLTLSSMESLNQPRELAPVDLVAVLRRAEEIVTPSLMRRDLRLDVAVPAQPVVIPGDSGQLERLVINLATNAVKFTLDGGRVTLRLIAPHDGAGPVIEVEDTGIGIPEADQEMLFNRFYRATQAREAAVPGSGLGLSIAKSIAELHGGQISATSVYGKGSTFRVEFPPATVSVPAQSDPR</sequence>
<evidence type="ECO:0000259" key="13">
    <source>
        <dbReference type="PROSITE" id="PS50112"/>
    </source>
</evidence>
<keyword evidence="10" id="KW-0812">Transmembrane</keyword>
<feature type="chain" id="PRO_5018316067" description="histidine kinase" evidence="11">
    <location>
        <begin position="28"/>
        <end position="686"/>
    </location>
</feature>
<dbReference type="AlphaFoldDB" id="A0A3N0GMT8"/>
<keyword evidence="6" id="KW-0808">Transferase</keyword>
<dbReference type="InterPro" id="IPR000700">
    <property type="entry name" value="PAS-assoc_C"/>
</dbReference>
<comment type="cofactor">
    <cofactor evidence="2">
        <name>a divalent metal cation</name>
        <dbReference type="ChEBI" id="CHEBI:60240"/>
    </cofactor>
</comment>
<dbReference type="CDD" id="cd00130">
    <property type="entry name" value="PAS"/>
    <property type="match status" value="1"/>
</dbReference>
<keyword evidence="8" id="KW-0902">Two-component regulatory system</keyword>
<dbReference type="PROSITE" id="PS50113">
    <property type="entry name" value="PAC"/>
    <property type="match status" value="1"/>
</dbReference>
<feature type="domain" description="PAS" evidence="13">
    <location>
        <begin position="294"/>
        <end position="348"/>
    </location>
</feature>
<dbReference type="InterPro" id="IPR000014">
    <property type="entry name" value="PAS"/>
</dbReference>
<dbReference type="InterPro" id="IPR003661">
    <property type="entry name" value="HisK_dim/P_dom"/>
</dbReference>
<feature type="transmembrane region" description="Helical" evidence="10">
    <location>
        <begin position="56"/>
        <end position="74"/>
    </location>
</feature>
<organism evidence="15 16">
    <name type="scientific">Nocardioides pocheonensis</name>
    <dbReference type="NCBI Taxonomy" id="661485"/>
    <lineage>
        <taxon>Bacteria</taxon>
        <taxon>Bacillati</taxon>
        <taxon>Actinomycetota</taxon>
        <taxon>Actinomycetes</taxon>
        <taxon>Propionibacteriales</taxon>
        <taxon>Nocardioidaceae</taxon>
        <taxon>Nocardioides</taxon>
    </lineage>
</organism>
<evidence type="ECO:0000256" key="3">
    <source>
        <dbReference type="ARBA" id="ARBA00004236"/>
    </source>
</evidence>
<feature type="transmembrane region" description="Helical" evidence="10">
    <location>
        <begin position="146"/>
        <end position="165"/>
    </location>
</feature>
<dbReference type="InterPro" id="IPR050736">
    <property type="entry name" value="Sensor_HK_Regulatory"/>
</dbReference>
<gene>
    <name evidence="15" type="ORF">EFL26_12055</name>
</gene>
<dbReference type="EC" id="2.7.13.3" evidence="4"/>
<keyword evidence="11" id="KW-0732">Signal</keyword>
<dbReference type="SUPFAM" id="SSF55785">
    <property type="entry name" value="PYP-like sensor domain (PAS domain)"/>
    <property type="match status" value="1"/>
</dbReference>
<dbReference type="Pfam" id="PF00512">
    <property type="entry name" value="HisKA"/>
    <property type="match status" value="1"/>
</dbReference>
<protein>
    <recommendedName>
        <fullName evidence="4">histidine kinase</fullName>
        <ecNumber evidence="4">2.7.13.3</ecNumber>
    </recommendedName>
</protein>
<dbReference type="FunFam" id="1.10.287.130:FF:000001">
    <property type="entry name" value="Two-component sensor histidine kinase"/>
    <property type="match status" value="1"/>
</dbReference>
<dbReference type="SMART" id="SM00388">
    <property type="entry name" value="HisKA"/>
    <property type="match status" value="1"/>
</dbReference>
<dbReference type="PROSITE" id="PS50109">
    <property type="entry name" value="HIS_KIN"/>
    <property type="match status" value="1"/>
</dbReference>
<dbReference type="CDD" id="cd00075">
    <property type="entry name" value="HATPase"/>
    <property type="match status" value="1"/>
</dbReference>
<dbReference type="InterPro" id="IPR005467">
    <property type="entry name" value="His_kinase_dom"/>
</dbReference>
<dbReference type="InterPro" id="IPR036890">
    <property type="entry name" value="HATPase_C_sf"/>
</dbReference>
<dbReference type="SMART" id="SM00387">
    <property type="entry name" value="HATPase_c"/>
    <property type="match status" value="1"/>
</dbReference>
<feature type="transmembrane region" description="Helical" evidence="10">
    <location>
        <begin position="113"/>
        <end position="134"/>
    </location>
</feature>
<evidence type="ECO:0000259" key="12">
    <source>
        <dbReference type="PROSITE" id="PS50109"/>
    </source>
</evidence>
<dbReference type="EMBL" id="RJSF01000040">
    <property type="protein sequence ID" value="RNM13711.1"/>
    <property type="molecule type" value="Genomic_DNA"/>
</dbReference>
<proteinExistence type="predicted"/>
<feature type="domain" description="Histidine kinase" evidence="12">
    <location>
        <begin position="455"/>
        <end position="676"/>
    </location>
</feature>
<dbReference type="Gene3D" id="1.10.287.130">
    <property type="match status" value="1"/>
</dbReference>
<keyword evidence="10" id="KW-1133">Transmembrane helix</keyword>
<keyword evidence="7" id="KW-0418">Kinase</keyword>
<dbReference type="Gene3D" id="3.30.450.20">
    <property type="entry name" value="PAS domain"/>
    <property type="match status" value="1"/>
</dbReference>
<evidence type="ECO:0000256" key="1">
    <source>
        <dbReference type="ARBA" id="ARBA00000085"/>
    </source>
</evidence>
<evidence type="ECO:0000256" key="9">
    <source>
        <dbReference type="ARBA" id="ARBA00023136"/>
    </source>
</evidence>
<dbReference type="Proteomes" id="UP000279994">
    <property type="component" value="Unassembled WGS sequence"/>
</dbReference>
<feature type="transmembrane region" description="Helical" evidence="10">
    <location>
        <begin position="227"/>
        <end position="245"/>
    </location>
</feature>
<dbReference type="InterPro" id="IPR001610">
    <property type="entry name" value="PAC"/>
</dbReference>
<keyword evidence="9 10" id="KW-0472">Membrane</keyword>
<dbReference type="Gene3D" id="3.30.565.10">
    <property type="entry name" value="Histidine kinase-like ATPase, C-terminal domain"/>
    <property type="match status" value="1"/>
</dbReference>
<dbReference type="PRINTS" id="PR00344">
    <property type="entry name" value="BCTRLSENSOR"/>
</dbReference>
<keyword evidence="16" id="KW-1185">Reference proteome</keyword>
<reference evidence="15 16" key="1">
    <citation type="submission" date="2018-11" db="EMBL/GenBank/DDBJ databases">
        <authorList>
            <person name="Li F."/>
        </authorList>
    </citation>
    <scope>NUCLEOTIDE SEQUENCE [LARGE SCALE GENOMIC DNA]</scope>
    <source>
        <strain evidence="15 16">Gsoil 818</strain>
    </source>
</reference>
<dbReference type="FunFam" id="3.30.565.10:FF:000006">
    <property type="entry name" value="Sensor histidine kinase WalK"/>
    <property type="match status" value="1"/>
</dbReference>
<evidence type="ECO:0000313" key="15">
    <source>
        <dbReference type="EMBL" id="RNM13711.1"/>
    </source>
</evidence>
<dbReference type="PANTHER" id="PTHR43711">
    <property type="entry name" value="TWO-COMPONENT HISTIDINE KINASE"/>
    <property type="match status" value="1"/>
</dbReference>
<feature type="transmembrane region" description="Helical" evidence="10">
    <location>
        <begin position="265"/>
        <end position="283"/>
    </location>
</feature>
<evidence type="ECO:0000259" key="14">
    <source>
        <dbReference type="PROSITE" id="PS50113"/>
    </source>
</evidence>
<feature type="domain" description="PAC" evidence="14">
    <location>
        <begin position="378"/>
        <end position="430"/>
    </location>
</feature>
<evidence type="ECO:0000256" key="6">
    <source>
        <dbReference type="ARBA" id="ARBA00022679"/>
    </source>
</evidence>
<dbReference type="SMART" id="SM00086">
    <property type="entry name" value="PAC"/>
    <property type="match status" value="1"/>
</dbReference>